<feature type="compositionally biased region" description="Polar residues" evidence="10">
    <location>
        <begin position="205"/>
        <end position="219"/>
    </location>
</feature>
<dbReference type="InterPro" id="IPR040366">
    <property type="entry name" value="Nab2/ZC3H14"/>
</dbReference>
<evidence type="ECO:0000259" key="11">
    <source>
        <dbReference type="PROSITE" id="PS50103"/>
    </source>
</evidence>
<dbReference type="PANTHER" id="PTHR14738">
    <property type="entry name" value="ZINC FINGER CCCH DOMAIN-CONTAINING PROTEIN 14"/>
    <property type="match status" value="1"/>
</dbReference>
<dbReference type="GO" id="GO:0005634">
    <property type="term" value="C:nucleus"/>
    <property type="evidence" value="ECO:0007669"/>
    <property type="project" value="UniProtKB-SubCell"/>
</dbReference>
<dbReference type="InterPro" id="IPR000571">
    <property type="entry name" value="Znf_CCCH"/>
</dbReference>
<dbReference type="GO" id="GO:0005737">
    <property type="term" value="C:cytoplasm"/>
    <property type="evidence" value="ECO:0007669"/>
    <property type="project" value="TreeGrafter"/>
</dbReference>
<dbReference type="InterPro" id="IPR043094">
    <property type="entry name" value="Nab2/ZC3H14_N_sf"/>
</dbReference>
<reference evidence="13" key="1">
    <citation type="submission" date="2025-08" db="UniProtKB">
        <authorList>
            <consortium name="RefSeq"/>
        </authorList>
    </citation>
    <scope>IDENTIFICATION</scope>
    <source>
        <strain evidence="13">Airmid</strain>
    </source>
</reference>
<dbReference type="GO" id="GO:0008143">
    <property type="term" value="F:poly(A) binding"/>
    <property type="evidence" value="ECO:0007669"/>
    <property type="project" value="InterPro"/>
</dbReference>
<protein>
    <recommendedName>
        <fullName evidence="3">Zinc finger CCCH domain-containing protein 14</fullName>
    </recommendedName>
</protein>
<keyword evidence="4 9" id="KW-0479">Metal-binding</keyword>
<feature type="domain" description="C3H1-type" evidence="11">
    <location>
        <begin position="359"/>
        <end position="384"/>
    </location>
</feature>
<name>A0A6P6Y6T5_DERPT</name>
<comment type="similarity">
    <text evidence="2">Belongs to the ZC3H14 family.</text>
</comment>
<proteinExistence type="inferred from homology"/>
<evidence type="ECO:0000256" key="4">
    <source>
        <dbReference type="ARBA" id="ARBA00022723"/>
    </source>
</evidence>
<evidence type="ECO:0000256" key="8">
    <source>
        <dbReference type="ARBA" id="ARBA00023242"/>
    </source>
</evidence>
<feature type="compositionally biased region" description="Basic and acidic residues" evidence="10">
    <location>
        <begin position="97"/>
        <end position="135"/>
    </location>
</feature>
<evidence type="ECO:0000256" key="3">
    <source>
        <dbReference type="ARBA" id="ARBA00015071"/>
    </source>
</evidence>
<evidence type="ECO:0000256" key="7">
    <source>
        <dbReference type="ARBA" id="ARBA00022833"/>
    </source>
</evidence>
<sequence length="519" mass="59534">MEANSKIIDELKASVTSKLKELDPDNTNLGGSLIDYIIVMVINQKNKYEMKHNLALFLGKISDDFVNWLFEHLSRLKQQQQQQLTSDDSGVDIVQNLEKKSEKKDKKSSTKKEDKLKKTIEHQQQQKDKKKETISNKRKIAAKSTTTEESSSSSKQQRLPKKKLKSAVVNLDAENLHDGDEENNENDDHHRIQSQNRKRAKSDDNNLTVNNDKPEQPQNLEKPLVSKNVLEKCPSTIAKANDNDKIDQVLNEKSIESNADVVKNSATMTMMTTKTTASIENSNNKIQTKFFVTLDGVKNMFKVATAATDVDDDDLFLMDEELDPELMNEDFSNISDQFVMNNKKEKYKDLGSMMMNNNNNKFERCRYWPSCMNGNKCDYYHPIIKCNMFPHCRFGDKCLYIHPICKYDSVCSRKDCPFFHTYVANMKRNQLINPTVVNVICKYFPKCANPNCEFIHPKIICHYGSTCKTFNCPYVHPNNPNQIPHPSQLKWSSEMGGIGGGGHDNLIIKQKQRKQPIEI</sequence>
<evidence type="ECO:0000256" key="1">
    <source>
        <dbReference type="ARBA" id="ARBA00004123"/>
    </source>
</evidence>
<accession>A0A6P6Y6T5</accession>
<evidence type="ECO:0000256" key="10">
    <source>
        <dbReference type="SAM" id="MobiDB-lite"/>
    </source>
</evidence>
<dbReference type="InParanoid" id="A0A6P6Y6T5"/>
<dbReference type="Gene3D" id="1.10.340.40">
    <property type="entry name" value="Nuclear abundant poly(A) RNA-bind protein 2, N-terminal domain"/>
    <property type="match status" value="1"/>
</dbReference>
<keyword evidence="7 9" id="KW-0862">Zinc</keyword>
<keyword evidence="12" id="KW-1185">Reference proteome</keyword>
<evidence type="ECO:0000313" key="12">
    <source>
        <dbReference type="Proteomes" id="UP000515146"/>
    </source>
</evidence>
<dbReference type="GO" id="GO:0008270">
    <property type="term" value="F:zinc ion binding"/>
    <property type="evidence" value="ECO:0007669"/>
    <property type="project" value="UniProtKB-KW"/>
</dbReference>
<organism evidence="12 13">
    <name type="scientific">Dermatophagoides pteronyssinus</name>
    <name type="common">European house dust mite</name>
    <dbReference type="NCBI Taxonomy" id="6956"/>
    <lineage>
        <taxon>Eukaryota</taxon>
        <taxon>Metazoa</taxon>
        <taxon>Ecdysozoa</taxon>
        <taxon>Arthropoda</taxon>
        <taxon>Chelicerata</taxon>
        <taxon>Arachnida</taxon>
        <taxon>Acari</taxon>
        <taxon>Acariformes</taxon>
        <taxon>Sarcoptiformes</taxon>
        <taxon>Astigmata</taxon>
        <taxon>Psoroptidia</taxon>
        <taxon>Analgoidea</taxon>
        <taxon>Pyroglyphidae</taxon>
        <taxon>Dermatophagoidinae</taxon>
        <taxon>Dermatophagoides</taxon>
    </lineage>
</organism>
<dbReference type="Gene3D" id="4.10.1000.30">
    <property type="match status" value="2"/>
</dbReference>
<keyword evidence="8" id="KW-0539">Nucleus</keyword>
<dbReference type="KEGG" id="dpte:113794320"/>
<dbReference type="PROSITE" id="PS50103">
    <property type="entry name" value="ZF_C3H1"/>
    <property type="match status" value="1"/>
</dbReference>
<feature type="region of interest" description="Disordered" evidence="10">
    <location>
        <begin position="96"/>
        <end position="225"/>
    </location>
</feature>
<evidence type="ECO:0000256" key="6">
    <source>
        <dbReference type="ARBA" id="ARBA00022771"/>
    </source>
</evidence>
<dbReference type="Pfam" id="PF14608">
    <property type="entry name" value="zf-CCCH_2"/>
    <property type="match status" value="5"/>
</dbReference>
<comment type="subcellular location">
    <subcellularLocation>
        <location evidence="1">Nucleus</location>
    </subcellularLocation>
</comment>
<dbReference type="GO" id="GO:0043488">
    <property type="term" value="P:regulation of mRNA stability"/>
    <property type="evidence" value="ECO:0007669"/>
    <property type="project" value="InterPro"/>
</dbReference>
<dbReference type="RefSeq" id="XP_027200234.1">
    <property type="nucleotide sequence ID" value="XM_027344433.1"/>
</dbReference>
<dbReference type="Proteomes" id="UP000515146">
    <property type="component" value="Unplaced"/>
</dbReference>
<evidence type="ECO:0000256" key="5">
    <source>
        <dbReference type="ARBA" id="ARBA00022737"/>
    </source>
</evidence>
<keyword evidence="6 9" id="KW-0863">Zinc-finger</keyword>
<evidence type="ECO:0000256" key="9">
    <source>
        <dbReference type="PROSITE-ProRule" id="PRU00723"/>
    </source>
</evidence>
<feature type="compositionally biased region" description="Low complexity" evidence="10">
    <location>
        <begin position="143"/>
        <end position="157"/>
    </location>
</feature>
<evidence type="ECO:0000313" key="13">
    <source>
        <dbReference type="RefSeq" id="XP_027200234.1"/>
    </source>
</evidence>
<gene>
    <name evidence="13" type="primary">LOC113794320</name>
</gene>
<keyword evidence="5" id="KW-0677">Repeat</keyword>
<dbReference type="OrthoDB" id="5589010at2759"/>
<evidence type="ECO:0000256" key="2">
    <source>
        <dbReference type="ARBA" id="ARBA00008423"/>
    </source>
</evidence>
<dbReference type="OMA" id="CPYTHVS"/>
<dbReference type="PANTHER" id="PTHR14738:SF29">
    <property type="entry name" value="ZINC FINGER CCCH DOMAIN-CONTAINING PROTEIN 14"/>
    <property type="match status" value="1"/>
</dbReference>
<dbReference type="AlphaFoldDB" id="A0A6P6Y6T5"/>
<feature type="zinc finger region" description="C3H1-type" evidence="9">
    <location>
        <begin position="359"/>
        <end position="384"/>
    </location>
</feature>